<keyword evidence="3" id="KW-1185">Reference proteome</keyword>
<dbReference type="AlphaFoldDB" id="A0A813FKP2"/>
<accession>A0A813FKP2</accession>
<dbReference type="InterPro" id="IPR041698">
    <property type="entry name" value="Methyltransf_25"/>
</dbReference>
<gene>
    <name evidence="2" type="ORF">PGLA1383_LOCUS31736</name>
</gene>
<evidence type="ECO:0000313" key="2">
    <source>
        <dbReference type="EMBL" id="CAE8614000.1"/>
    </source>
</evidence>
<dbReference type="InterPro" id="IPR029063">
    <property type="entry name" value="SAM-dependent_MTases_sf"/>
</dbReference>
<evidence type="ECO:0000313" key="3">
    <source>
        <dbReference type="Proteomes" id="UP000654075"/>
    </source>
</evidence>
<organism evidence="2 3">
    <name type="scientific">Polarella glacialis</name>
    <name type="common">Dinoflagellate</name>
    <dbReference type="NCBI Taxonomy" id="89957"/>
    <lineage>
        <taxon>Eukaryota</taxon>
        <taxon>Sar</taxon>
        <taxon>Alveolata</taxon>
        <taxon>Dinophyceae</taxon>
        <taxon>Suessiales</taxon>
        <taxon>Suessiaceae</taxon>
        <taxon>Polarella</taxon>
    </lineage>
</organism>
<sequence>SRCMLSYLQSSEDCFAESLLAEPRWRGRRVLELGCGCGLVTLSLARWGCREVTGADDSPVALALAAASCAEAKVSCEKVRWRRLDWRDLDACARLREELGPWDAVVSADCVLAAPPSGPMWRAAGAGACPPEPLLEATKVLARGGAE</sequence>
<evidence type="ECO:0000259" key="1">
    <source>
        <dbReference type="Pfam" id="PF13649"/>
    </source>
</evidence>
<feature type="domain" description="Methyltransferase" evidence="1">
    <location>
        <begin position="30"/>
        <end position="112"/>
    </location>
</feature>
<dbReference type="OrthoDB" id="10017101at2759"/>
<dbReference type="EMBL" id="CAJNNV010025352">
    <property type="protein sequence ID" value="CAE8614000.1"/>
    <property type="molecule type" value="Genomic_DNA"/>
</dbReference>
<proteinExistence type="predicted"/>
<feature type="non-terminal residue" evidence="2">
    <location>
        <position position="147"/>
    </location>
</feature>
<feature type="non-terminal residue" evidence="2">
    <location>
        <position position="1"/>
    </location>
</feature>
<protein>
    <recommendedName>
        <fullName evidence="1">Methyltransferase domain-containing protein</fullName>
    </recommendedName>
</protein>
<name>A0A813FKP2_POLGL</name>
<comment type="caution">
    <text evidence="2">The sequence shown here is derived from an EMBL/GenBank/DDBJ whole genome shotgun (WGS) entry which is preliminary data.</text>
</comment>
<dbReference type="Proteomes" id="UP000654075">
    <property type="component" value="Unassembled WGS sequence"/>
</dbReference>
<reference evidence="2" key="1">
    <citation type="submission" date="2021-02" db="EMBL/GenBank/DDBJ databases">
        <authorList>
            <person name="Dougan E. K."/>
            <person name="Rhodes N."/>
            <person name="Thang M."/>
            <person name="Chan C."/>
        </authorList>
    </citation>
    <scope>NUCLEOTIDE SEQUENCE</scope>
</reference>
<dbReference type="Gene3D" id="3.40.50.150">
    <property type="entry name" value="Vaccinia Virus protein VP39"/>
    <property type="match status" value="1"/>
</dbReference>
<dbReference type="Pfam" id="PF13649">
    <property type="entry name" value="Methyltransf_25"/>
    <property type="match status" value="1"/>
</dbReference>
<dbReference type="CDD" id="cd02440">
    <property type="entry name" value="AdoMet_MTases"/>
    <property type="match status" value="1"/>
</dbReference>
<dbReference type="SUPFAM" id="SSF53335">
    <property type="entry name" value="S-adenosyl-L-methionine-dependent methyltransferases"/>
    <property type="match status" value="1"/>
</dbReference>